<dbReference type="EMBL" id="JAHXZJ010000375">
    <property type="protein sequence ID" value="KAH0559205.1"/>
    <property type="molecule type" value="Genomic_DNA"/>
</dbReference>
<dbReference type="AlphaFoldDB" id="A0AAV7ITR1"/>
<protein>
    <submittedName>
        <fullName evidence="2">Uncharacterized protein</fullName>
    </submittedName>
</protein>
<feature type="compositionally biased region" description="Basic and acidic residues" evidence="1">
    <location>
        <begin position="1"/>
        <end position="14"/>
    </location>
</feature>
<evidence type="ECO:0000313" key="2">
    <source>
        <dbReference type="EMBL" id="KAH0559205.1"/>
    </source>
</evidence>
<proteinExistence type="predicted"/>
<feature type="region of interest" description="Disordered" evidence="1">
    <location>
        <begin position="1"/>
        <end position="37"/>
    </location>
</feature>
<feature type="compositionally biased region" description="Polar residues" evidence="1">
    <location>
        <begin position="15"/>
        <end position="24"/>
    </location>
</feature>
<dbReference type="Proteomes" id="UP000826195">
    <property type="component" value="Unassembled WGS sequence"/>
</dbReference>
<gene>
    <name evidence="2" type="ORF">KQX54_002197</name>
</gene>
<evidence type="ECO:0000256" key="1">
    <source>
        <dbReference type="SAM" id="MobiDB-lite"/>
    </source>
</evidence>
<sequence>MLPRVRDQRGDRDSWSNSEFNYQPSEKVDRSKNTNKTDKIRTAQIIHIDPSTVLPPTVTDQNNTINMDDDVINILQSLTTQFSMIRTEATTNVNKLQTQTLDSQRNNAEAILEIKNGIETVESSLNIKWLHIQKKQSELVTKIATLKEQLKNKTTKAGNFANKKSNDLLILAVKKLKKVEQLIYDQEKEAKKMNIIIKNHDWEPTQVQVKTTKFLEKKLNTRAEIVNIQPVDKAGKMISSS</sequence>
<evidence type="ECO:0000313" key="3">
    <source>
        <dbReference type="Proteomes" id="UP000826195"/>
    </source>
</evidence>
<feature type="compositionally biased region" description="Basic and acidic residues" evidence="1">
    <location>
        <begin position="26"/>
        <end position="37"/>
    </location>
</feature>
<keyword evidence="3" id="KW-1185">Reference proteome</keyword>
<organism evidence="2 3">
    <name type="scientific">Cotesia glomerata</name>
    <name type="common">Lepidopteran parasitic wasp</name>
    <name type="synonym">Apanteles glomeratus</name>
    <dbReference type="NCBI Taxonomy" id="32391"/>
    <lineage>
        <taxon>Eukaryota</taxon>
        <taxon>Metazoa</taxon>
        <taxon>Ecdysozoa</taxon>
        <taxon>Arthropoda</taxon>
        <taxon>Hexapoda</taxon>
        <taxon>Insecta</taxon>
        <taxon>Pterygota</taxon>
        <taxon>Neoptera</taxon>
        <taxon>Endopterygota</taxon>
        <taxon>Hymenoptera</taxon>
        <taxon>Apocrita</taxon>
        <taxon>Ichneumonoidea</taxon>
        <taxon>Braconidae</taxon>
        <taxon>Microgastrinae</taxon>
        <taxon>Cotesia</taxon>
    </lineage>
</organism>
<accession>A0AAV7ITR1</accession>
<reference evidence="2 3" key="1">
    <citation type="journal article" date="2021" name="J. Hered.">
        <title>A chromosome-level genome assembly of the parasitoid wasp, Cotesia glomerata (Hymenoptera: Braconidae).</title>
        <authorList>
            <person name="Pinto B.J."/>
            <person name="Weis J.J."/>
            <person name="Gamble T."/>
            <person name="Ode P.J."/>
            <person name="Paul R."/>
            <person name="Zaspel J.M."/>
        </authorList>
    </citation>
    <scope>NUCLEOTIDE SEQUENCE [LARGE SCALE GENOMIC DNA]</scope>
    <source>
        <strain evidence="2">CgM1</strain>
    </source>
</reference>
<name>A0AAV7ITR1_COTGL</name>
<comment type="caution">
    <text evidence="2">The sequence shown here is derived from an EMBL/GenBank/DDBJ whole genome shotgun (WGS) entry which is preliminary data.</text>
</comment>